<evidence type="ECO:0008006" key="3">
    <source>
        <dbReference type="Google" id="ProtNLM"/>
    </source>
</evidence>
<reference evidence="1 2" key="1">
    <citation type="journal article" date="2022" name="Nat. Ecol. Evol.">
        <title>A masculinizing supergene underlies an exaggerated male reproductive morph in a spider.</title>
        <authorList>
            <person name="Hendrickx F."/>
            <person name="De Corte Z."/>
            <person name="Sonet G."/>
            <person name="Van Belleghem S.M."/>
            <person name="Kostlbacher S."/>
            <person name="Vangestel C."/>
        </authorList>
    </citation>
    <scope>NUCLEOTIDE SEQUENCE [LARGE SCALE GENOMIC DNA]</scope>
    <source>
        <strain evidence="1">W744_W776</strain>
    </source>
</reference>
<sequence length="84" mass="9662">MRSWFFYSKMDYLGDRKSYLPNGDMEISKAVERGCPQGSCSGPLLWNMIADEALKLNWPDGCYAQAYARHSTGCQWGHQRHSRV</sequence>
<comment type="caution">
    <text evidence="1">The sequence shown here is derived from an EMBL/GenBank/DDBJ whole genome shotgun (WGS) entry which is preliminary data.</text>
</comment>
<accession>A0AAV6TRP9</accession>
<evidence type="ECO:0000313" key="2">
    <source>
        <dbReference type="Proteomes" id="UP000827092"/>
    </source>
</evidence>
<keyword evidence="2" id="KW-1185">Reference proteome</keyword>
<dbReference type="EMBL" id="JAFNEN010001164">
    <property type="protein sequence ID" value="KAG8174720.1"/>
    <property type="molecule type" value="Genomic_DNA"/>
</dbReference>
<name>A0AAV6TRP9_9ARAC</name>
<protein>
    <recommendedName>
        <fullName evidence="3">Reverse transcriptase domain-containing protein</fullName>
    </recommendedName>
</protein>
<dbReference type="Proteomes" id="UP000827092">
    <property type="component" value="Unassembled WGS sequence"/>
</dbReference>
<evidence type="ECO:0000313" key="1">
    <source>
        <dbReference type="EMBL" id="KAG8174720.1"/>
    </source>
</evidence>
<organism evidence="1 2">
    <name type="scientific">Oedothorax gibbosus</name>
    <dbReference type="NCBI Taxonomy" id="931172"/>
    <lineage>
        <taxon>Eukaryota</taxon>
        <taxon>Metazoa</taxon>
        <taxon>Ecdysozoa</taxon>
        <taxon>Arthropoda</taxon>
        <taxon>Chelicerata</taxon>
        <taxon>Arachnida</taxon>
        <taxon>Araneae</taxon>
        <taxon>Araneomorphae</taxon>
        <taxon>Entelegynae</taxon>
        <taxon>Araneoidea</taxon>
        <taxon>Linyphiidae</taxon>
        <taxon>Erigoninae</taxon>
        <taxon>Oedothorax</taxon>
    </lineage>
</organism>
<dbReference type="AlphaFoldDB" id="A0AAV6TRP9"/>
<gene>
    <name evidence="1" type="ORF">JTE90_025063</name>
</gene>
<proteinExistence type="predicted"/>